<feature type="non-terminal residue" evidence="1">
    <location>
        <position position="1"/>
    </location>
</feature>
<dbReference type="OrthoDB" id="304622at2759"/>
<protein>
    <submittedName>
        <fullName evidence="1">Uncharacterized protein</fullName>
    </submittedName>
</protein>
<gene>
    <name evidence="1" type="ORF">FOZ60_013335</name>
</gene>
<dbReference type="Proteomes" id="UP000541610">
    <property type="component" value="Unassembled WGS sequence"/>
</dbReference>
<evidence type="ECO:0000313" key="1">
    <source>
        <dbReference type="EMBL" id="KAF4696984.1"/>
    </source>
</evidence>
<evidence type="ECO:0000313" key="2">
    <source>
        <dbReference type="Proteomes" id="UP000541610"/>
    </source>
</evidence>
<accession>A0A7J6PLG6</accession>
<name>A0A7J6PLG6_PEROL</name>
<dbReference type="AlphaFoldDB" id="A0A7J6PLG6"/>
<organism evidence="1 2">
    <name type="scientific">Perkinsus olseni</name>
    <name type="common">Perkinsus atlanticus</name>
    <dbReference type="NCBI Taxonomy" id="32597"/>
    <lineage>
        <taxon>Eukaryota</taxon>
        <taxon>Sar</taxon>
        <taxon>Alveolata</taxon>
        <taxon>Perkinsozoa</taxon>
        <taxon>Perkinsea</taxon>
        <taxon>Perkinsida</taxon>
        <taxon>Perkinsidae</taxon>
        <taxon>Perkinsus</taxon>
    </lineage>
</organism>
<sequence length="97" mass="11002">KPSGAMLMNLVLEPYLTQDEMHAWLALWDPDGNQRIILDLGPKPVPIFTGEIRQGPGELRQPRECCEHILFTDDLSVLARVEEADWLADLFENEGES</sequence>
<comment type="caution">
    <text evidence="1">The sequence shown here is derived from an EMBL/GenBank/DDBJ whole genome shotgun (WGS) entry which is preliminary data.</text>
</comment>
<proteinExistence type="predicted"/>
<reference evidence="1 2" key="1">
    <citation type="submission" date="2020-04" db="EMBL/GenBank/DDBJ databases">
        <title>Perkinsus olseni comparative genomics.</title>
        <authorList>
            <person name="Bogema D.R."/>
        </authorList>
    </citation>
    <scope>NUCLEOTIDE SEQUENCE [LARGE SCALE GENOMIC DNA]</scope>
    <source>
        <strain evidence="1">00978-12</strain>
    </source>
</reference>
<dbReference type="EMBL" id="JABANP010000006">
    <property type="protein sequence ID" value="KAF4696984.1"/>
    <property type="molecule type" value="Genomic_DNA"/>
</dbReference>